<organism evidence="1 2">
    <name type="scientific">Trypanosoma rangeli SC58</name>
    <dbReference type="NCBI Taxonomy" id="429131"/>
    <lineage>
        <taxon>Eukaryota</taxon>
        <taxon>Discoba</taxon>
        <taxon>Euglenozoa</taxon>
        <taxon>Kinetoplastea</taxon>
        <taxon>Metakinetoplastina</taxon>
        <taxon>Trypanosomatida</taxon>
        <taxon>Trypanosomatidae</taxon>
        <taxon>Trypanosoma</taxon>
        <taxon>Herpetosoma</taxon>
    </lineage>
</organism>
<dbReference type="EMBL" id="AUPL01004848">
    <property type="protein sequence ID" value="ESL07462.1"/>
    <property type="molecule type" value="Genomic_DNA"/>
</dbReference>
<sequence>MQANAGKRKSPTVAPSVKLSAAALFVASTQRLTKAHGLVFFALRRGETGVQCSALSNLLPASSVETLLRHGTLGTLKGTAALRRAGHEWGYHWRHPRAAPQPSQEQQQTQCPTHPSLPVVLFTLLADMGATNASEPFSVIGGLRPAVELWEEVGTPRRRSCTAPPLHPLTTICINALEAIAEVTEELPPASVAAAGNEILCRQRATQRTSTVQEDEEGEQKGTDCAAVSAGVFAPHAARFFLLSPYAPYAALYRAANKASDPENLFFGGEACEVLLAYASPKTGGDALGPTVACDNPEVWGRLRYQQANEEEGVAPGTRGGHHEELFFIAATLEDYLRLGSAFAWVYGWQLCYAPQGPPPRSLPWLKLFAPSALAAAISITL</sequence>
<gene>
    <name evidence="1" type="ORF">TRSC58_04848</name>
</gene>
<proteinExistence type="predicted"/>
<reference evidence="1 2" key="1">
    <citation type="submission" date="2013-07" db="EMBL/GenBank/DDBJ databases">
        <authorList>
            <person name="Stoco P.H."/>
            <person name="Wagner G."/>
            <person name="Gerber A."/>
            <person name="Zaha A."/>
            <person name="Thompson C."/>
            <person name="Bartholomeu D.C."/>
            <person name="Luckemeyer D.D."/>
            <person name="Bahia D."/>
            <person name="Loreto E."/>
            <person name="Prestes E.B."/>
            <person name="Lima F.M."/>
            <person name="Rodrigues-Luiz G."/>
            <person name="Vallejo G.A."/>
            <person name="Filho J.F."/>
            <person name="Monteiro K.M."/>
            <person name="Tyler K.M."/>
            <person name="de Almeida L.G."/>
            <person name="Ortiz M.F."/>
            <person name="Siervo M.A."/>
            <person name="de Moraes M.H."/>
            <person name="Cunha O.L."/>
            <person name="Mendonca-Neto R."/>
            <person name="Silva R."/>
            <person name="Teixeira S.M."/>
            <person name="Murta S.M."/>
            <person name="Sincero T.C."/>
            <person name="Mendes T.A."/>
            <person name="Urmenyi T.P."/>
            <person name="Silva V.G."/>
            <person name="da Rocha W.D."/>
            <person name="Andersson B."/>
            <person name="Romanha A.J."/>
            <person name="Steindel M."/>
            <person name="de Vasconcelos A.T."/>
            <person name="Grisard E.C."/>
        </authorList>
    </citation>
    <scope>NUCLEOTIDE SEQUENCE [LARGE SCALE GENOMIC DNA]</scope>
    <source>
        <strain evidence="1 2">SC58</strain>
    </source>
</reference>
<evidence type="ECO:0000313" key="2">
    <source>
        <dbReference type="Proteomes" id="UP000031737"/>
    </source>
</evidence>
<dbReference type="Proteomes" id="UP000031737">
    <property type="component" value="Unassembled WGS sequence"/>
</dbReference>
<name>A0A061J2D6_TRYRA</name>
<dbReference type="AlphaFoldDB" id="A0A061J2D6"/>
<accession>A0A061J2D6</accession>
<protein>
    <submittedName>
        <fullName evidence="1">Uncharacterized protein</fullName>
    </submittedName>
</protein>
<dbReference type="VEuPathDB" id="TriTrypDB:TRSC58_04848"/>
<comment type="caution">
    <text evidence="1">The sequence shown here is derived from an EMBL/GenBank/DDBJ whole genome shotgun (WGS) entry which is preliminary data.</text>
</comment>
<keyword evidence="2" id="KW-1185">Reference proteome</keyword>
<evidence type="ECO:0000313" key="1">
    <source>
        <dbReference type="EMBL" id="ESL07462.1"/>
    </source>
</evidence>
<dbReference type="OrthoDB" id="252244at2759"/>